<reference evidence="2 3" key="1">
    <citation type="submission" date="2017-03" db="EMBL/GenBank/DDBJ databases">
        <title>Genome sequence of Clostridium hungatei DSM 14427.</title>
        <authorList>
            <person name="Poehlein A."/>
            <person name="Daniel R."/>
        </authorList>
    </citation>
    <scope>NUCLEOTIDE SEQUENCE [LARGE SCALE GENOMIC DNA]</scope>
    <source>
        <strain evidence="2 3">DSM 14427</strain>
    </source>
</reference>
<dbReference type="SUPFAM" id="SSF53697">
    <property type="entry name" value="SIS domain"/>
    <property type="match status" value="1"/>
</dbReference>
<dbReference type="InterPro" id="IPR001347">
    <property type="entry name" value="SIS_dom"/>
</dbReference>
<dbReference type="Gene3D" id="3.40.50.10490">
    <property type="entry name" value="Glucose-6-phosphate isomerase like protein, domain 1"/>
    <property type="match status" value="1"/>
</dbReference>
<evidence type="ECO:0000313" key="2">
    <source>
        <dbReference type="EMBL" id="OPX42359.1"/>
    </source>
</evidence>
<dbReference type="Proteomes" id="UP000191554">
    <property type="component" value="Unassembled WGS sequence"/>
</dbReference>
<dbReference type="PANTHER" id="PTHR30514">
    <property type="entry name" value="GLUCOKINASE"/>
    <property type="match status" value="1"/>
</dbReference>
<dbReference type="InterPro" id="IPR009057">
    <property type="entry name" value="Homeodomain-like_sf"/>
</dbReference>
<dbReference type="GO" id="GO:0097367">
    <property type="term" value="F:carbohydrate derivative binding"/>
    <property type="evidence" value="ECO:0007669"/>
    <property type="project" value="InterPro"/>
</dbReference>
<keyword evidence="3" id="KW-1185">Reference proteome</keyword>
<organism evidence="2 3">
    <name type="scientific">Ruminiclostridium hungatei</name>
    <name type="common">Clostridium hungatei</name>
    <dbReference type="NCBI Taxonomy" id="48256"/>
    <lineage>
        <taxon>Bacteria</taxon>
        <taxon>Bacillati</taxon>
        <taxon>Bacillota</taxon>
        <taxon>Clostridia</taxon>
        <taxon>Eubacteriales</taxon>
        <taxon>Oscillospiraceae</taxon>
        <taxon>Ruminiclostridium</taxon>
    </lineage>
</organism>
<dbReference type="AlphaFoldDB" id="A0A1V4SEM6"/>
<comment type="caution">
    <text evidence="2">The sequence shown here is derived from an EMBL/GenBank/DDBJ whole genome shotgun (WGS) entry which is preliminary data.</text>
</comment>
<sequence length="239" mass="27979">MINVNLSVLNPLEQQIHAKLYDYSRQNSNIRISEAAELCDCSVSKISKFVKKLGFENYKQYLDFLYEREVPSEDYSDELTRISKFIDNFDEKKVDELISLIESREKIILFGYGPSLICAQYFEYRLRTITNKVIFAVTDEISISSMSDESTLLILLTVTGSFRTFENIYNAAKSKSCQVAMVVEEYNTELFKQCDHIFWLSKYNQPDDLLPYEKSRTVFFIFLEEVIQKLMRKNKAAIE</sequence>
<dbReference type="OrthoDB" id="63027at2"/>
<dbReference type="InterPro" id="IPR046348">
    <property type="entry name" value="SIS_dom_sf"/>
</dbReference>
<dbReference type="InterPro" id="IPR036388">
    <property type="entry name" value="WH-like_DNA-bd_sf"/>
</dbReference>
<proteinExistence type="predicted"/>
<dbReference type="Pfam" id="PF01380">
    <property type="entry name" value="SIS"/>
    <property type="match status" value="1"/>
</dbReference>
<dbReference type="InterPro" id="IPR000281">
    <property type="entry name" value="HTH_RpiR"/>
</dbReference>
<protein>
    <submittedName>
        <fullName evidence="2">SIS domain protein</fullName>
    </submittedName>
</protein>
<dbReference type="STRING" id="48256.CLHUN_37780"/>
<dbReference type="GO" id="GO:0003700">
    <property type="term" value="F:DNA-binding transcription factor activity"/>
    <property type="evidence" value="ECO:0007669"/>
    <property type="project" value="InterPro"/>
</dbReference>
<evidence type="ECO:0000313" key="3">
    <source>
        <dbReference type="Proteomes" id="UP000191554"/>
    </source>
</evidence>
<evidence type="ECO:0000259" key="1">
    <source>
        <dbReference type="PROSITE" id="PS51071"/>
    </source>
</evidence>
<dbReference type="Gene3D" id="1.10.10.10">
    <property type="entry name" value="Winged helix-like DNA-binding domain superfamily/Winged helix DNA-binding domain"/>
    <property type="match status" value="1"/>
</dbReference>
<feature type="domain" description="HTH rpiR-type" evidence="1">
    <location>
        <begin position="1"/>
        <end position="72"/>
    </location>
</feature>
<dbReference type="PROSITE" id="PS51071">
    <property type="entry name" value="HTH_RPIR"/>
    <property type="match status" value="1"/>
</dbReference>
<dbReference type="PANTHER" id="PTHR30514:SF10">
    <property type="entry name" value="MURR_RPIR FAMILY TRANSCRIPTIONAL REGULATOR"/>
    <property type="match status" value="1"/>
</dbReference>
<gene>
    <name evidence="2" type="ORF">CLHUN_37780</name>
</gene>
<dbReference type="InterPro" id="IPR047640">
    <property type="entry name" value="RpiR-like"/>
</dbReference>
<name>A0A1V4SEM6_RUMHU</name>
<dbReference type="GO" id="GO:1901135">
    <property type="term" value="P:carbohydrate derivative metabolic process"/>
    <property type="evidence" value="ECO:0007669"/>
    <property type="project" value="InterPro"/>
</dbReference>
<accession>A0A1V4SEM6</accession>
<dbReference type="RefSeq" id="WP_080066180.1">
    <property type="nucleotide sequence ID" value="NZ_MZGX01000030.1"/>
</dbReference>
<dbReference type="GO" id="GO:0003677">
    <property type="term" value="F:DNA binding"/>
    <property type="evidence" value="ECO:0007669"/>
    <property type="project" value="InterPro"/>
</dbReference>
<dbReference type="EMBL" id="MZGX01000030">
    <property type="protein sequence ID" value="OPX42359.1"/>
    <property type="molecule type" value="Genomic_DNA"/>
</dbReference>
<dbReference type="SUPFAM" id="SSF46689">
    <property type="entry name" value="Homeodomain-like"/>
    <property type="match status" value="1"/>
</dbReference>